<feature type="compositionally biased region" description="Polar residues" evidence="8">
    <location>
        <begin position="684"/>
        <end position="704"/>
    </location>
</feature>
<comment type="subcellular location">
    <subcellularLocation>
        <location evidence="1">Nucleus</location>
    </subcellularLocation>
</comment>
<reference evidence="10 11" key="1">
    <citation type="journal article" date="2016" name="Sci. Rep.">
        <title>Peltaster fructicola genome reveals evolution from an invasive phytopathogen to an ectophytic parasite.</title>
        <authorList>
            <person name="Xu C."/>
            <person name="Chen H."/>
            <person name="Gleason M.L."/>
            <person name="Xu J.R."/>
            <person name="Liu H."/>
            <person name="Zhang R."/>
            <person name="Sun G."/>
        </authorList>
    </citation>
    <scope>NUCLEOTIDE SEQUENCE [LARGE SCALE GENOMIC DNA]</scope>
    <source>
        <strain evidence="10 11">LNHT1506</strain>
    </source>
</reference>
<dbReference type="SUPFAM" id="SSF57701">
    <property type="entry name" value="Zn2/Cys6 DNA-binding domain"/>
    <property type="match status" value="1"/>
</dbReference>
<dbReference type="InterPro" id="IPR036864">
    <property type="entry name" value="Zn2-C6_fun-type_DNA-bd_sf"/>
</dbReference>
<keyword evidence="7" id="KW-0539">Nucleus</keyword>
<evidence type="ECO:0000313" key="10">
    <source>
        <dbReference type="EMBL" id="QIW96471.1"/>
    </source>
</evidence>
<dbReference type="Pfam" id="PF04082">
    <property type="entry name" value="Fungal_trans"/>
    <property type="match status" value="1"/>
</dbReference>
<accession>A0A6H0XNY5</accession>
<keyword evidence="6" id="KW-0804">Transcription</keyword>
<dbReference type="Pfam" id="PF00172">
    <property type="entry name" value="Zn_clus"/>
    <property type="match status" value="1"/>
</dbReference>
<evidence type="ECO:0000256" key="8">
    <source>
        <dbReference type="SAM" id="MobiDB-lite"/>
    </source>
</evidence>
<dbReference type="Proteomes" id="UP000503462">
    <property type="component" value="Chromosome 1"/>
</dbReference>
<dbReference type="PANTHER" id="PTHR31313:SF79">
    <property type="entry name" value="C6 FINGER DOMAIN-CONTAINING PROTEIN"/>
    <property type="match status" value="1"/>
</dbReference>
<dbReference type="PANTHER" id="PTHR31313">
    <property type="entry name" value="TY1 ENHANCER ACTIVATOR"/>
    <property type="match status" value="1"/>
</dbReference>
<dbReference type="GO" id="GO:0006351">
    <property type="term" value="P:DNA-templated transcription"/>
    <property type="evidence" value="ECO:0007669"/>
    <property type="project" value="InterPro"/>
</dbReference>
<dbReference type="CDD" id="cd00067">
    <property type="entry name" value="GAL4"/>
    <property type="match status" value="1"/>
</dbReference>
<dbReference type="PROSITE" id="PS00463">
    <property type="entry name" value="ZN2_CY6_FUNGAL_1"/>
    <property type="match status" value="1"/>
</dbReference>
<dbReference type="AlphaFoldDB" id="A0A6H0XNY5"/>
<feature type="compositionally biased region" description="Low complexity" evidence="8">
    <location>
        <begin position="111"/>
        <end position="138"/>
    </location>
</feature>
<feature type="compositionally biased region" description="Polar residues" evidence="8">
    <location>
        <begin position="77"/>
        <end position="110"/>
    </location>
</feature>
<dbReference type="InterPro" id="IPR001138">
    <property type="entry name" value="Zn2Cys6_DnaBD"/>
</dbReference>
<evidence type="ECO:0000313" key="11">
    <source>
        <dbReference type="Proteomes" id="UP000503462"/>
    </source>
</evidence>
<dbReference type="GO" id="GO:0003677">
    <property type="term" value="F:DNA binding"/>
    <property type="evidence" value="ECO:0007669"/>
    <property type="project" value="UniProtKB-KW"/>
</dbReference>
<keyword evidence="3" id="KW-0862">Zinc</keyword>
<dbReference type="GO" id="GO:0005634">
    <property type="term" value="C:nucleus"/>
    <property type="evidence" value="ECO:0007669"/>
    <property type="project" value="UniProtKB-SubCell"/>
</dbReference>
<evidence type="ECO:0000256" key="6">
    <source>
        <dbReference type="ARBA" id="ARBA00023163"/>
    </source>
</evidence>
<sequence>MDHLSAAGPAPITHTKQYVFVDEYNRHKRLKVMRACDGCRKRKIRCDGALQNGPWPCGACVRLKLKCVPPSLDQDNDSGSDTPDSASSQTQFHFPPTSAFTSHPRTTATPSQSSFSWAGSGSAATPITTNTAPTSAPSQQGESTLFPSFVPQQRPQMNAQFESYREDDYYNNNSQYTQATASLPALDRTQTATSESCGDPEEVEHAVKELSSHMGDLSVGVTAVAPYIADHHKHSADMPALEETILPPDMFNDPTVRIPREMMPHDDRAMDYFNYFFDYIHPYVPVLNKAAFYEQWALDRDSMSPLLLEAIFACATQYLDPSTETKKWLALAARHEESFKDVPRLSTVQALIILMKAREFSQKPGYYYRSWMALKYLTTMAIDLGLNEHPEKHKGSAIACKIDPADCLVRTRVWQTLFILELLIGGPQGRTDMNVDEDSVEMSIPFPAADLDAFEYQTSRRCTVLAQSVRNINHSLQIMIRKRKTNPKDWCLDPEYAAYDEKMAAYIKDLPSDLQLHYPEDGSAPWLGGDHFVANLHIYYHLVVMQHHRPQLQAKLEKRDPTFKQHLDICAQSAALMCRNHEALYRDFGLHGLLFMLRGINFTVYSILTCTMLHLVAITSPDPALNSQARDYFSRHMRILEHCIPTASPEMQTQINSLREAFSLDTSRPFELKPTLGGMRSPSVEKQLTPPLSQQSTPGNTSADTWQLQAAQSMPAASPLSEYGNRFASGSVPNAVTSHPTLAYSQDAYSLPTTSGFSAQQRYQPTTSLSNDQSYGLEPISSNELPTPHWDPSGIFSQWHTAFGTPIQAPASSPPAGEPRMLPGHSMGHTSAGPTSVPMLGVQQRSPPAQAMYGTPVSPTVQSALPNDVSGPGMPSIPTAPTVTSMMWQDAFTNAYISGHKRYREGSIDGGMYNGYAAKRRG</sequence>
<dbReference type="InterPro" id="IPR007219">
    <property type="entry name" value="XnlR_reg_dom"/>
</dbReference>
<name>A0A6H0XNY5_9PEZI</name>
<dbReference type="Gene3D" id="4.10.240.10">
    <property type="entry name" value="Zn(2)-C6 fungal-type DNA-binding domain"/>
    <property type="match status" value="1"/>
</dbReference>
<feature type="compositionally biased region" description="Polar residues" evidence="8">
    <location>
        <begin position="139"/>
        <end position="152"/>
    </location>
</feature>
<evidence type="ECO:0000256" key="7">
    <source>
        <dbReference type="ARBA" id="ARBA00023242"/>
    </source>
</evidence>
<dbReference type="GO" id="GO:0000981">
    <property type="term" value="F:DNA-binding transcription factor activity, RNA polymerase II-specific"/>
    <property type="evidence" value="ECO:0007669"/>
    <property type="project" value="InterPro"/>
</dbReference>
<dbReference type="SMART" id="SM00066">
    <property type="entry name" value="GAL4"/>
    <property type="match status" value="1"/>
</dbReference>
<dbReference type="GO" id="GO:0008270">
    <property type="term" value="F:zinc ion binding"/>
    <property type="evidence" value="ECO:0007669"/>
    <property type="project" value="InterPro"/>
</dbReference>
<evidence type="ECO:0000256" key="2">
    <source>
        <dbReference type="ARBA" id="ARBA00022723"/>
    </source>
</evidence>
<feature type="domain" description="Zn(2)-C6 fungal-type" evidence="9">
    <location>
        <begin position="35"/>
        <end position="68"/>
    </location>
</feature>
<keyword evidence="11" id="KW-1185">Reference proteome</keyword>
<gene>
    <name evidence="10" type="ORF">AMS68_001989</name>
</gene>
<keyword evidence="5" id="KW-0238">DNA-binding</keyword>
<keyword evidence="4" id="KW-0805">Transcription regulation</keyword>
<evidence type="ECO:0000256" key="4">
    <source>
        <dbReference type="ARBA" id="ARBA00023015"/>
    </source>
</evidence>
<proteinExistence type="predicted"/>
<evidence type="ECO:0000256" key="3">
    <source>
        <dbReference type="ARBA" id="ARBA00022833"/>
    </source>
</evidence>
<dbReference type="EMBL" id="CP051139">
    <property type="protein sequence ID" value="QIW96471.1"/>
    <property type="molecule type" value="Genomic_DNA"/>
</dbReference>
<dbReference type="CDD" id="cd12148">
    <property type="entry name" value="fungal_TF_MHR"/>
    <property type="match status" value="1"/>
</dbReference>
<evidence type="ECO:0000256" key="5">
    <source>
        <dbReference type="ARBA" id="ARBA00023125"/>
    </source>
</evidence>
<feature type="region of interest" description="Disordered" evidence="8">
    <location>
        <begin position="673"/>
        <end position="704"/>
    </location>
</feature>
<keyword evidence="2" id="KW-0479">Metal-binding</keyword>
<protein>
    <recommendedName>
        <fullName evidence="9">Zn(2)-C6 fungal-type domain-containing protein</fullName>
    </recommendedName>
</protein>
<feature type="region of interest" description="Disordered" evidence="8">
    <location>
        <begin position="181"/>
        <end position="201"/>
    </location>
</feature>
<dbReference type="OrthoDB" id="2283631at2759"/>
<dbReference type="PROSITE" id="PS50048">
    <property type="entry name" value="ZN2_CY6_FUNGAL_2"/>
    <property type="match status" value="1"/>
</dbReference>
<organism evidence="10 11">
    <name type="scientific">Peltaster fructicola</name>
    <dbReference type="NCBI Taxonomy" id="286661"/>
    <lineage>
        <taxon>Eukaryota</taxon>
        <taxon>Fungi</taxon>
        <taxon>Dikarya</taxon>
        <taxon>Ascomycota</taxon>
        <taxon>Pezizomycotina</taxon>
        <taxon>Dothideomycetes</taxon>
        <taxon>Dothideomycetes incertae sedis</taxon>
        <taxon>Peltaster</taxon>
    </lineage>
</organism>
<evidence type="ECO:0000256" key="1">
    <source>
        <dbReference type="ARBA" id="ARBA00004123"/>
    </source>
</evidence>
<evidence type="ECO:0000259" key="9">
    <source>
        <dbReference type="PROSITE" id="PS50048"/>
    </source>
</evidence>
<dbReference type="InterPro" id="IPR051615">
    <property type="entry name" value="Transcr_Regulatory_Elem"/>
</dbReference>
<feature type="region of interest" description="Disordered" evidence="8">
    <location>
        <begin position="72"/>
        <end position="152"/>
    </location>
</feature>
<dbReference type="SMART" id="SM00906">
    <property type="entry name" value="Fungal_trans"/>
    <property type="match status" value="1"/>
</dbReference>